<comment type="caution">
    <text evidence="1">The sequence shown here is derived from an EMBL/GenBank/DDBJ whole genome shotgun (WGS) entry which is preliminary data.</text>
</comment>
<dbReference type="EMBL" id="AZMM01010270">
    <property type="protein sequence ID" value="ETJ35335.1"/>
    <property type="molecule type" value="Genomic_DNA"/>
</dbReference>
<protein>
    <submittedName>
        <fullName evidence="1">Uncharacterized protein</fullName>
    </submittedName>
</protein>
<feature type="non-terminal residue" evidence="1">
    <location>
        <position position="1"/>
    </location>
</feature>
<reference evidence="1" key="1">
    <citation type="submission" date="2013-12" db="EMBL/GenBank/DDBJ databases">
        <title>A Varibaculum cambriense genome reconstructed from a premature infant gut community with otherwise low bacterial novelty that shifts toward anaerobic metabolism during the third week of life.</title>
        <authorList>
            <person name="Brown C.T."/>
            <person name="Sharon I."/>
            <person name="Thomas B.C."/>
            <person name="Castelle C.J."/>
            <person name="Morowitz M.J."/>
            <person name="Banfield J.F."/>
        </authorList>
    </citation>
    <scope>NUCLEOTIDE SEQUENCE</scope>
</reference>
<sequence length="50" mass="5560">LASFCGKRDLPELTQKALEDKYSLKQADVRVLFSRSILVGGDSDRGQNSF</sequence>
<dbReference type="AlphaFoldDB" id="W1Y104"/>
<accession>W1Y104</accession>
<name>W1Y104_9ZZZZ</name>
<organism evidence="1">
    <name type="scientific">human gut metagenome</name>
    <dbReference type="NCBI Taxonomy" id="408170"/>
    <lineage>
        <taxon>unclassified sequences</taxon>
        <taxon>metagenomes</taxon>
        <taxon>organismal metagenomes</taxon>
    </lineage>
</organism>
<evidence type="ECO:0000313" key="1">
    <source>
        <dbReference type="EMBL" id="ETJ35335.1"/>
    </source>
</evidence>
<gene>
    <name evidence="1" type="ORF">Q604_UNBC10270G0001</name>
</gene>
<proteinExistence type="predicted"/>